<organism evidence="2 3">
    <name type="scientific">Halobacillus litoralis</name>
    <dbReference type="NCBI Taxonomy" id="45668"/>
    <lineage>
        <taxon>Bacteria</taxon>
        <taxon>Bacillati</taxon>
        <taxon>Bacillota</taxon>
        <taxon>Bacilli</taxon>
        <taxon>Bacillales</taxon>
        <taxon>Bacillaceae</taxon>
        <taxon>Halobacillus</taxon>
    </lineage>
</organism>
<name>A0A845DQX3_9BACI</name>
<dbReference type="AlphaFoldDB" id="A0A845DQX3"/>
<dbReference type="EMBL" id="WMET01000001">
    <property type="protein sequence ID" value="MYL18782.1"/>
    <property type="molecule type" value="Genomic_DNA"/>
</dbReference>
<evidence type="ECO:0000313" key="2">
    <source>
        <dbReference type="EMBL" id="MYL18782.1"/>
    </source>
</evidence>
<accession>A0A845DQX3</accession>
<dbReference type="Proteomes" id="UP000460949">
    <property type="component" value="Unassembled WGS sequence"/>
</dbReference>
<evidence type="ECO:0000256" key="1">
    <source>
        <dbReference type="SAM" id="Phobius"/>
    </source>
</evidence>
<feature type="transmembrane region" description="Helical" evidence="1">
    <location>
        <begin position="75"/>
        <end position="96"/>
    </location>
</feature>
<keyword evidence="1" id="KW-1133">Transmembrane helix</keyword>
<keyword evidence="1" id="KW-0812">Transmembrane</keyword>
<gene>
    <name evidence="2" type="ORF">GLW04_02705</name>
</gene>
<proteinExistence type="predicted"/>
<protein>
    <submittedName>
        <fullName evidence="2">Uncharacterized protein</fullName>
    </submittedName>
</protein>
<comment type="caution">
    <text evidence="2">The sequence shown here is derived from an EMBL/GenBank/DDBJ whole genome shotgun (WGS) entry which is preliminary data.</text>
</comment>
<keyword evidence="1" id="KW-0472">Membrane</keyword>
<dbReference type="RefSeq" id="WP_160835228.1">
    <property type="nucleotide sequence ID" value="NZ_WMET01000001.1"/>
</dbReference>
<sequence length="103" mass="11493">MNTQYFQGGIKFLLFSTTLVLIVGSWIWFNYNLKKGISQFLLVITSIGAPFLFFYGGINYAAYISSQGAAFGSVILLYVLLANSIILWLSIAIIAIRKKGRNE</sequence>
<reference evidence="2 3" key="1">
    <citation type="submission" date="2019-11" db="EMBL/GenBank/DDBJ databases">
        <title>Genome sequences of 17 halophilic strains isolated from different environments.</title>
        <authorList>
            <person name="Furrow R.E."/>
        </authorList>
    </citation>
    <scope>NUCLEOTIDE SEQUENCE [LARGE SCALE GENOMIC DNA]</scope>
    <source>
        <strain evidence="2 3">22511_23_Filter</strain>
    </source>
</reference>
<feature type="transmembrane region" description="Helical" evidence="1">
    <location>
        <begin position="12"/>
        <end position="29"/>
    </location>
</feature>
<evidence type="ECO:0000313" key="3">
    <source>
        <dbReference type="Proteomes" id="UP000460949"/>
    </source>
</evidence>
<dbReference type="OrthoDB" id="2982275at2"/>
<feature type="transmembrane region" description="Helical" evidence="1">
    <location>
        <begin position="41"/>
        <end position="63"/>
    </location>
</feature>